<gene>
    <name evidence="10" type="ORF">BgramDRAFT_6380</name>
</gene>
<sequence>MDSLKTGTDTLFLLLGAAMVLAMHAGFAFLELGTVRKKNQVNALVKILVDFSVSTIAYFFIGYTIAYGVQFFDNAGTLAAHNGYALVRFFFLLTFAAAIPAIVSGGIAERSKFNPQLFATFVLVGFVYPFFEGIAWNERFGVQAWIAQTFGAPFHDFAGSVVVHAFGGWVALPAVLLLGARHGRYHRDGGIAAHPPSNIPFLALGAWVLAVGWFGFNVMSAQTVDKISGLVAVNSLMAMVGGTLTAWLAGRNDPGFTYNGPLAGLVAVCAGSDLMHPLGALVTGGIAGVLFVYMFTCVQNRWRIDDVLGVWPLHGLCGAWGGVAAGIFGLRALGGMGGVSFGAQVLGTLGGIVVATLGGTLVYGAIRLTVGLRLDQEDEYNGADLSIHKISATPERESLG</sequence>
<feature type="transmembrane region" description="Helical" evidence="8">
    <location>
        <begin position="117"/>
        <end position="137"/>
    </location>
</feature>
<dbReference type="InterPro" id="IPR018047">
    <property type="entry name" value="Ammonium_transpt_CS"/>
</dbReference>
<dbReference type="AlphaFoldDB" id="B1GAJ3"/>
<feature type="transmembrane region" description="Helical" evidence="8">
    <location>
        <begin position="157"/>
        <end position="180"/>
    </location>
</feature>
<dbReference type="InterPro" id="IPR029020">
    <property type="entry name" value="Ammonium/urea_transptr"/>
</dbReference>
<dbReference type="PANTHER" id="PTHR11730">
    <property type="entry name" value="AMMONIUM TRANSPORTER"/>
    <property type="match status" value="1"/>
</dbReference>
<accession>B1GAJ3</accession>
<dbReference type="GO" id="GO:0008519">
    <property type="term" value="F:ammonium channel activity"/>
    <property type="evidence" value="ECO:0007669"/>
    <property type="project" value="InterPro"/>
</dbReference>
<evidence type="ECO:0000256" key="7">
    <source>
        <dbReference type="ARBA" id="ARBA00023177"/>
    </source>
</evidence>
<dbReference type="EMBL" id="ABLD01000041">
    <property type="protein sequence ID" value="EDT06849.1"/>
    <property type="molecule type" value="Genomic_DNA"/>
</dbReference>
<keyword evidence="5 8" id="KW-1133">Transmembrane helix</keyword>
<evidence type="ECO:0000259" key="9">
    <source>
        <dbReference type="Pfam" id="PF00909"/>
    </source>
</evidence>
<dbReference type="OrthoDB" id="9814202at2"/>
<name>B1GAJ3_PARG4</name>
<keyword evidence="3" id="KW-0813">Transport</keyword>
<dbReference type="SUPFAM" id="SSF111352">
    <property type="entry name" value="Ammonium transporter"/>
    <property type="match status" value="1"/>
</dbReference>
<organism evidence="10 11">
    <name type="scientific">Paraburkholderia graminis (strain ATCC 700544 / DSM 17151 / LMG 18924 / NCIMB 13744 / C4D1M)</name>
    <dbReference type="NCBI Taxonomy" id="396598"/>
    <lineage>
        <taxon>Bacteria</taxon>
        <taxon>Pseudomonadati</taxon>
        <taxon>Pseudomonadota</taxon>
        <taxon>Betaproteobacteria</taxon>
        <taxon>Burkholderiales</taxon>
        <taxon>Burkholderiaceae</taxon>
        <taxon>Paraburkholderia</taxon>
    </lineage>
</organism>
<feature type="transmembrane region" description="Helical" evidence="8">
    <location>
        <begin position="227"/>
        <end position="249"/>
    </location>
</feature>
<protein>
    <submittedName>
        <fullName evidence="10">Rh family protein/ammonium transporter</fullName>
    </submittedName>
</protein>
<keyword evidence="4 8" id="KW-0812">Transmembrane</keyword>
<feature type="transmembrane region" description="Helical" evidence="8">
    <location>
        <begin position="310"/>
        <end position="333"/>
    </location>
</feature>
<evidence type="ECO:0000256" key="3">
    <source>
        <dbReference type="ARBA" id="ARBA00022448"/>
    </source>
</evidence>
<comment type="subcellular location">
    <subcellularLocation>
        <location evidence="1">Membrane</location>
        <topology evidence="1">Multi-pass membrane protein</topology>
    </subcellularLocation>
</comment>
<feature type="transmembrane region" description="Helical" evidence="8">
    <location>
        <begin position="280"/>
        <end position="298"/>
    </location>
</feature>
<proteinExistence type="inferred from homology"/>
<keyword evidence="7" id="KW-0924">Ammonia transport</keyword>
<dbReference type="GO" id="GO:0097272">
    <property type="term" value="P:ammonium homeostasis"/>
    <property type="evidence" value="ECO:0007669"/>
    <property type="project" value="TreeGrafter"/>
</dbReference>
<dbReference type="Proteomes" id="UP000005045">
    <property type="component" value="Unassembled WGS sequence"/>
</dbReference>
<evidence type="ECO:0000256" key="4">
    <source>
        <dbReference type="ARBA" id="ARBA00022692"/>
    </source>
</evidence>
<evidence type="ECO:0000256" key="8">
    <source>
        <dbReference type="SAM" id="Phobius"/>
    </source>
</evidence>
<feature type="transmembrane region" description="Helical" evidence="8">
    <location>
        <begin position="85"/>
        <end position="105"/>
    </location>
</feature>
<feature type="transmembrane region" description="Helical" evidence="8">
    <location>
        <begin position="12"/>
        <end position="32"/>
    </location>
</feature>
<comment type="caution">
    <text evidence="10">The sequence shown here is derived from an EMBL/GenBank/DDBJ whole genome shotgun (WGS) entry which is preliminary data.</text>
</comment>
<feature type="domain" description="Ammonium transporter AmtB-like" evidence="9">
    <location>
        <begin position="12"/>
        <end position="391"/>
    </location>
</feature>
<dbReference type="RefSeq" id="WP_006052947.1">
    <property type="nucleotide sequence ID" value="NZ_ABLD01000041.1"/>
</dbReference>
<comment type="similarity">
    <text evidence="2">Belongs to the ammonia transporter channel (TC 1.A.11.2) family.</text>
</comment>
<evidence type="ECO:0000313" key="10">
    <source>
        <dbReference type="EMBL" id="EDT06849.1"/>
    </source>
</evidence>
<evidence type="ECO:0000256" key="6">
    <source>
        <dbReference type="ARBA" id="ARBA00023136"/>
    </source>
</evidence>
<evidence type="ECO:0000256" key="5">
    <source>
        <dbReference type="ARBA" id="ARBA00022989"/>
    </source>
</evidence>
<keyword evidence="6 8" id="KW-0472">Membrane</keyword>
<dbReference type="InterPro" id="IPR024041">
    <property type="entry name" value="NH4_transpt_AmtB-like_dom"/>
</dbReference>
<dbReference type="PROSITE" id="PS01219">
    <property type="entry name" value="AMMONIUM_TRANSP"/>
    <property type="match status" value="1"/>
</dbReference>
<evidence type="ECO:0000313" key="11">
    <source>
        <dbReference type="Proteomes" id="UP000005045"/>
    </source>
</evidence>
<keyword evidence="11" id="KW-1185">Reference proteome</keyword>
<dbReference type="GO" id="GO:0016020">
    <property type="term" value="C:membrane"/>
    <property type="evidence" value="ECO:0007669"/>
    <property type="project" value="UniProtKB-SubCell"/>
</dbReference>
<feature type="transmembrane region" description="Helical" evidence="8">
    <location>
        <begin position="345"/>
        <end position="366"/>
    </location>
</feature>
<feature type="transmembrane region" description="Helical" evidence="8">
    <location>
        <begin position="44"/>
        <end position="65"/>
    </location>
</feature>
<dbReference type="Gene3D" id="1.10.3430.10">
    <property type="entry name" value="Ammonium transporter AmtB like domains"/>
    <property type="match status" value="1"/>
</dbReference>
<dbReference type="Pfam" id="PF00909">
    <property type="entry name" value="Ammonium_transp"/>
    <property type="match status" value="1"/>
</dbReference>
<dbReference type="PANTHER" id="PTHR11730:SF89">
    <property type="entry name" value="AMMONIUM TRANSPORTER SLL0108-RELATED"/>
    <property type="match status" value="1"/>
</dbReference>
<evidence type="ECO:0000256" key="1">
    <source>
        <dbReference type="ARBA" id="ARBA00004141"/>
    </source>
</evidence>
<evidence type="ECO:0000256" key="2">
    <source>
        <dbReference type="ARBA" id="ARBA00005887"/>
    </source>
</evidence>
<feature type="transmembrane region" description="Helical" evidence="8">
    <location>
        <begin position="201"/>
        <end position="221"/>
    </location>
</feature>
<reference evidence="10 11" key="1">
    <citation type="submission" date="2008-03" db="EMBL/GenBank/DDBJ databases">
        <title>Sequencing of the draft genome and assembly of Burkholderia graminis C4D1M.</title>
        <authorList>
            <consortium name="US DOE Joint Genome Institute (JGI-PGF)"/>
            <person name="Copeland A."/>
            <person name="Lucas S."/>
            <person name="Lapidus A."/>
            <person name="Glavina del Rio T."/>
            <person name="Dalin E."/>
            <person name="Tice H."/>
            <person name="Bruce D."/>
            <person name="Goodwin L."/>
            <person name="Pitluck S."/>
            <person name="Larimer F."/>
            <person name="Land M.L."/>
            <person name="Hauser L."/>
            <person name="Tiedje J."/>
            <person name="Richardson P."/>
        </authorList>
    </citation>
    <scope>NUCLEOTIDE SEQUENCE [LARGE SCALE GENOMIC DNA]</scope>
    <source>
        <strain evidence="11">ATCC 700544 / DSM 17151 / LMG 18924 / NCIMB 13744 / C4D1M</strain>
    </source>
</reference>